<dbReference type="PIRSF" id="PIRSF006483">
    <property type="entry name" value="Membrane_protein_YitT"/>
    <property type="match status" value="1"/>
</dbReference>
<feature type="transmembrane region" description="Helical" evidence="6">
    <location>
        <begin position="102"/>
        <end position="122"/>
    </location>
</feature>
<accession>A0AAJ5EE01</accession>
<feature type="transmembrane region" description="Helical" evidence="6">
    <location>
        <begin position="54"/>
        <end position="71"/>
    </location>
</feature>
<dbReference type="Pfam" id="PF10035">
    <property type="entry name" value="DUF2179"/>
    <property type="match status" value="1"/>
</dbReference>
<dbReference type="InterPro" id="IPR019264">
    <property type="entry name" value="DUF2179"/>
</dbReference>
<dbReference type="Proteomes" id="UP000297725">
    <property type="component" value="Unassembled WGS sequence"/>
</dbReference>
<dbReference type="PANTHER" id="PTHR33545:SF5">
    <property type="entry name" value="UPF0750 MEMBRANE PROTEIN YITT"/>
    <property type="match status" value="1"/>
</dbReference>
<dbReference type="RefSeq" id="WP_135254490.1">
    <property type="nucleotide sequence ID" value="NZ_CP038865.1"/>
</dbReference>
<gene>
    <name evidence="9" type="ORF">E4031_05740</name>
    <name evidence="8" type="ORF">E4Z98_07355</name>
</gene>
<dbReference type="InterPro" id="IPR051461">
    <property type="entry name" value="UPF0750_membrane"/>
</dbReference>
<dbReference type="GO" id="GO:0005886">
    <property type="term" value="C:plasma membrane"/>
    <property type="evidence" value="ECO:0007669"/>
    <property type="project" value="UniProtKB-SubCell"/>
</dbReference>
<name>A0AAJ5EE01_9ENTE</name>
<reference evidence="8 10" key="2">
    <citation type="journal article" date="2020" name="Int. J. Syst. Evol. Microbiol.">
        <title>Vagococcus xieshaowenii sp. nov., isolated from snow finch (Montifringilla taczanowskii) cloacal content.</title>
        <authorList>
            <person name="Ge Y."/>
            <person name="Yang J."/>
            <person name="Lai X.H."/>
            <person name="Zhang G."/>
            <person name="Jin D."/>
            <person name="Lu S."/>
            <person name="Wang B."/>
            <person name="Huang Y."/>
            <person name="Huang Y."/>
            <person name="Ren Z."/>
            <person name="Zhang X."/>
            <person name="Xu J."/>
        </authorList>
    </citation>
    <scope>NUCLEOTIDE SEQUENCE [LARGE SCALE GENOMIC DNA]</scope>
    <source>
        <strain evidence="8">Personal::cf-49</strain>
        <strain evidence="10">personal::cf-49</strain>
    </source>
</reference>
<evidence type="ECO:0000313" key="8">
    <source>
        <dbReference type="EMBL" id="QCA29138.1"/>
    </source>
</evidence>
<feature type="domain" description="DUF2179" evidence="7">
    <location>
        <begin position="228"/>
        <end position="269"/>
    </location>
</feature>
<keyword evidence="3 6" id="KW-0812">Transmembrane</keyword>
<dbReference type="EMBL" id="SRHU01000023">
    <property type="protein sequence ID" value="TFZ40885.1"/>
    <property type="molecule type" value="Genomic_DNA"/>
</dbReference>
<feature type="transmembrane region" description="Helical" evidence="6">
    <location>
        <begin position="142"/>
        <end position="162"/>
    </location>
</feature>
<evidence type="ECO:0000256" key="3">
    <source>
        <dbReference type="ARBA" id="ARBA00022692"/>
    </source>
</evidence>
<evidence type="ECO:0000256" key="4">
    <source>
        <dbReference type="ARBA" id="ARBA00022989"/>
    </source>
</evidence>
<dbReference type="EMBL" id="CP038865">
    <property type="protein sequence ID" value="QCA29138.1"/>
    <property type="molecule type" value="Genomic_DNA"/>
</dbReference>
<evidence type="ECO:0000259" key="7">
    <source>
        <dbReference type="Pfam" id="PF10035"/>
    </source>
</evidence>
<reference evidence="9 11" key="1">
    <citation type="submission" date="2019-03" db="EMBL/GenBank/DDBJ databases">
        <title>Vagococcus sp. was isolated fron gut of Carduelis flavirostris.</title>
        <authorList>
            <person name="Ge Y."/>
        </authorList>
    </citation>
    <scope>NUCLEOTIDE SEQUENCE [LARGE SCALE GENOMIC DNA]</scope>
    <source>
        <strain evidence="9 11">CF-210</strain>
    </source>
</reference>
<dbReference type="Gene3D" id="3.30.70.120">
    <property type="match status" value="1"/>
</dbReference>
<keyword evidence="4 6" id="KW-1133">Transmembrane helix</keyword>
<keyword evidence="5 6" id="KW-0472">Membrane</keyword>
<evidence type="ECO:0000256" key="1">
    <source>
        <dbReference type="ARBA" id="ARBA00004651"/>
    </source>
</evidence>
<feature type="transmembrane region" description="Helical" evidence="6">
    <location>
        <begin position="168"/>
        <end position="185"/>
    </location>
</feature>
<dbReference type="PANTHER" id="PTHR33545">
    <property type="entry name" value="UPF0750 MEMBRANE PROTEIN YITT-RELATED"/>
    <property type="match status" value="1"/>
</dbReference>
<keyword evidence="2" id="KW-1003">Cell membrane</keyword>
<dbReference type="Proteomes" id="UP000296883">
    <property type="component" value="Chromosome"/>
</dbReference>
<evidence type="ECO:0000313" key="10">
    <source>
        <dbReference type="Proteomes" id="UP000296883"/>
    </source>
</evidence>
<dbReference type="InterPro" id="IPR003740">
    <property type="entry name" value="YitT"/>
</dbReference>
<evidence type="ECO:0000256" key="2">
    <source>
        <dbReference type="ARBA" id="ARBA00022475"/>
    </source>
</evidence>
<proteinExistence type="predicted"/>
<comment type="subcellular location">
    <subcellularLocation>
        <location evidence="1">Cell membrane</location>
        <topology evidence="1">Multi-pass membrane protein</topology>
    </subcellularLocation>
</comment>
<feature type="transmembrane region" description="Helical" evidence="6">
    <location>
        <begin position="78"/>
        <end position="96"/>
    </location>
</feature>
<evidence type="ECO:0000256" key="6">
    <source>
        <dbReference type="SAM" id="Phobius"/>
    </source>
</evidence>
<sequence length="280" mass="30533">MVKQIKRVGLILISALILAASVNLFMSPHHVAAGGASGLGVIIEYALNIDRSITVLIFNVIVLVLAALFLGKEYFFNTLIGAIAFPLFLGLLPEYMVVSDRFLSIIIGSIGWAIGVSILYNIQASIGGTTIPPLILEKYFHISPSIGLLVSDAIVVCLSLYIFGVESFFFALISIAITSVVMTYLETGMNRKKAIIIVTSMEPSEFRQKMDAITVQTLVMFTVQSGEENKQDTMKLIVASDKEYPALKQAINQIDPQAFVMAYNVSEVSDLGLTYHPSDI</sequence>
<protein>
    <submittedName>
        <fullName evidence="9">YitT family protein</fullName>
    </submittedName>
</protein>
<organism evidence="9 11">
    <name type="scientific">Vagococcus xieshaowenii</name>
    <dbReference type="NCBI Taxonomy" id="2562451"/>
    <lineage>
        <taxon>Bacteria</taxon>
        <taxon>Bacillati</taxon>
        <taxon>Bacillota</taxon>
        <taxon>Bacilli</taxon>
        <taxon>Lactobacillales</taxon>
        <taxon>Enterococcaceae</taxon>
        <taxon>Vagococcus</taxon>
    </lineage>
</organism>
<dbReference type="InterPro" id="IPR015867">
    <property type="entry name" value="N-reg_PII/ATP_PRibTrfase_C"/>
</dbReference>
<dbReference type="AlphaFoldDB" id="A0AAJ5EE01"/>
<dbReference type="Pfam" id="PF02588">
    <property type="entry name" value="YitT_membrane"/>
    <property type="match status" value="1"/>
</dbReference>
<keyword evidence="10" id="KW-1185">Reference proteome</keyword>
<evidence type="ECO:0000256" key="5">
    <source>
        <dbReference type="ARBA" id="ARBA00023136"/>
    </source>
</evidence>
<evidence type="ECO:0000313" key="11">
    <source>
        <dbReference type="Proteomes" id="UP000297725"/>
    </source>
</evidence>
<evidence type="ECO:0000313" key="9">
    <source>
        <dbReference type="EMBL" id="TFZ40885.1"/>
    </source>
</evidence>